<dbReference type="Pfam" id="PF19736">
    <property type="entry name" value="DUF6226"/>
    <property type="match status" value="1"/>
</dbReference>
<evidence type="ECO:0000313" key="1">
    <source>
        <dbReference type="EMBL" id="MFB9261431.1"/>
    </source>
</evidence>
<dbReference type="RefSeq" id="WP_182633598.1">
    <property type="nucleotide sequence ID" value="NZ_JAALDM010000322.1"/>
</dbReference>
<dbReference type="Proteomes" id="UP001589700">
    <property type="component" value="Unassembled WGS sequence"/>
</dbReference>
<dbReference type="InterPro" id="IPR045773">
    <property type="entry name" value="DUF6226"/>
</dbReference>
<proteinExistence type="predicted"/>
<reference evidence="1 2" key="1">
    <citation type="submission" date="2024-09" db="EMBL/GenBank/DDBJ databases">
        <authorList>
            <person name="Sun Q."/>
            <person name="Mori K."/>
        </authorList>
    </citation>
    <scope>NUCLEOTIDE SEQUENCE [LARGE SCALE GENOMIC DNA]</scope>
    <source>
        <strain evidence="1 2">CCM 7659</strain>
    </source>
</reference>
<comment type="caution">
    <text evidence="1">The sequence shown here is derived from an EMBL/GenBank/DDBJ whole genome shotgun (WGS) entry which is preliminary data.</text>
</comment>
<organism evidence="1 2">
    <name type="scientific">Dietzia aerolata</name>
    <dbReference type="NCBI Taxonomy" id="595984"/>
    <lineage>
        <taxon>Bacteria</taxon>
        <taxon>Bacillati</taxon>
        <taxon>Actinomycetota</taxon>
        <taxon>Actinomycetes</taxon>
        <taxon>Mycobacteriales</taxon>
        <taxon>Dietziaceae</taxon>
        <taxon>Dietzia</taxon>
    </lineage>
</organism>
<keyword evidence="2" id="KW-1185">Reference proteome</keyword>
<evidence type="ECO:0000313" key="2">
    <source>
        <dbReference type="Proteomes" id="UP001589700"/>
    </source>
</evidence>
<sequence length="298" mass="33410">MTDRLRPETWWHQRNNELRTTSWADDSSLLTVQACELLDEVEAAFAVTGVQTPPWPGRPIDQSPAKKEYSRCLDPGKFAIIQSRIDAWVAVLVERGWARRETNRTTEWRGSYEQSLTTVVLWPTVDRSADGAVPLSFLVYESTDPTATLNVEIAAGEETFVLAELPGCGCDACDSGSAWLLEELDQWTLSVVDGSLIVDPRADWHVQSSFGGHGSGRSSVGDSRSGAEFTAAPWAADWEPLRIPNRDSALFPPSTERGPWAAVGERLHNLIRRLRGQPRSSHGWTIYEPGRRQRRRRW</sequence>
<protein>
    <submittedName>
        <fullName evidence="1">DUF6226 family protein</fullName>
    </submittedName>
</protein>
<gene>
    <name evidence="1" type="ORF">ACFFVD_16745</name>
</gene>
<name>A0ABV5JUX6_9ACTN</name>
<accession>A0ABV5JUX6</accession>
<dbReference type="EMBL" id="JBHMDY010000032">
    <property type="protein sequence ID" value="MFB9261431.1"/>
    <property type="molecule type" value="Genomic_DNA"/>
</dbReference>